<dbReference type="InterPro" id="IPR038704">
    <property type="entry name" value="YEAST_sf"/>
</dbReference>
<dbReference type="Pfam" id="PF03366">
    <property type="entry name" value="YEATS"/>
    <property type="match status" value="1"/>
</dbReference>
<gene>
    <name evidence="4" type="ORF">KLDO_g1886</name>
</gene>
<evidence type="ECO:0000313" key="5">
    <source>
        <dbReference type="Proteomes" id="UP000031516"/>
    </source>
</evidence>
<accession>A0A0A8L5S1</accession>
<comment type="subcellular location">
    <subcellularLocation>
        <location evidence="2">Nucleus</location>
    </subcellularLocation>
</comment>
<reference evidence="4 5" key="1">
    <citation type="submission" date="2014-03" db="EMBL/GenBank/DDBJ databases">
        <title>The genome of Kluyveromyces dobzhanskii.</title>
        <authorList>
            <person name="Nystedt B."/>
            <person name="Astrom S."/>
        </authorList>
    </citation>
    <scope>NUCLEOTIDE SEQUENCE [LARGE SCALE GENOMIC DNA]</scope>
    <source>
        <strain evidence="4 5">CBS 2104</strain>
    </source>
</reference>
<dbReference type="InterPro" id="IPR055129">
    <property type="entry name" value="YEATS_dom"/>
</dbReference>
<sequence>MENQITTPHVSRIIRVKTQQIILPDAPRVYELPTRKWRIQVFILDQDGNEQPATLFDHVIYHLHPTFEQPIRKFTEPPFTLDEQGWGEFGLKIKAKLKFCATIYTLHHELSFDENAYVTDYEGKFPFNRTKLRKELMNSGDVPIFNEDEISAEQITNLQKAIHLISLSDVDTIQKVVNSIVTFTPVSEEINKKSHKEEEFVILLSQLPNQLINKICQIVLASSESVL</sequence>
<dbReference type="EMBL" id="CCBQ010000026">
    <property type="protein sequence ID" value="CDO93590.1"/>
    <property type="molecule type" value="Genomic_DNA"/>
</dbReference>
<protein>
    <submittedName>
        <fullName evidence="4">WGS project CCBQ000000000 data, contig 00104</fullName>
    </submittedName>
</protein>
<keyword evidence="1 2" id="KW-0539">Nucleus</keyword>
<evidence type="ECO:0000256" key="1">
    <source>
        <dbReference type="ARBA" id="ARBA00023242"/>
    </source>
</evidence>
<evidence type="ECO:0000259" key="3">
    <source>
        <dbReference type="PROSITE" id="PS51037"/>
    </source>
</evidence>
<dbReference type="GO" id="GO:0006355">
    <property type="term" value="P:regulation of DNA-templated transcription"/>
    <property type="evidence" value="ECO:0007669"/>
    <property type="project" value="InterPro"/>
</dbReference>
<keyword evidence="5" id="KW-1185">Reference proteome</keyword>
<dbReference type="PANTHER" id="PTHR23195">
    <property type="entry name" value="YEATS DOMAIN"/>
    <property type="match status" value="1"/>
</dbReference>
<comment type="caution">
    <text evidence="4">The sequence shown here is derived from an EMBL/GenBank/DDBJ whole genome shotgun (WGS) entry which is preliminary data.</text>
</comment>
<evidence type="ECO:0000256" key="2">
    <source>
        <dbReference type="PROSITE-ProRule" id="PRU00376"/>
    </source>
</evidence>
<dbReference type="Proteomes" id="UP000031516">
    <property type="component" value="Unassembled WGS sequence"/>
</dbReference>
<dbReference type="AlphaFoldDB" id="A0A0A8L5S1"/>
<dbReference type="GO" id="GO:0000785">
    <property type="term" value="C:chromatin"/>
    <property type="evidence" value="ECO:0007669"/>
    <property type="project" value="UniProtKB-ARBA"/>
</dbReference>
<dbReference type="InterPro" id="IPR005033">
    <property type="entry name" value="YEATS"/>
</dbReference>
<dbReference type="OrthoDB" id="1741717at2759"/>
<dbReference type="PROSITE" id="PS51037">
    <property type="entry name" value="YEATS"/>
    <property type="match status" value="1"/>
</dbReference>
<organism evidence="4 5">
    <name type="scientific">Kluyveromyces dobzhanskii CBS 2104</name>
    <dbReference type="NCBI Taxonomy" id="1427455"/>
    <lineage>
        <taxon>Eukaryota</taxon>
        <taxon>Fungi</taxon>
        <taxon>Dikarya</taxon>
        <taxon>Ascomycota</taxon>
        <taxon>Saccharomycotina</taxon>
        <taxon>Saccharomycetes</taxon>
        <taxon>Saccharomycetales</taxon>
        <taxon>Saccharomycetaceae</taxon>
        <taxon>Kluyveromyces</taxon>
    </lineage>
</organism>
<dbReference type="PIRSF" id="PIRSF016551">
    <property type="entry name" value="SAS5/TFIID_14"/>
    <property type="match status" value="1"/>
</dbReference>
<evidence type="ECO:0000313" key="4">
    <source>
        <dbReference type="EMBL" id="CDO93590.1"/>
    </source>
</evidence>
<name>A0A0A8L5S1_9SACH</name>
<dbReference type="Gene3D" id="2.60.40.1970">
    <property type="entry name" value="YEATS domain"/>
    <property type="match status" value="1"/>
</dbReference>
<dbReference type="InterPro" id="IPR016665">
    <property type="entry name" value="Sas5/TAF14"/>
</dbReference>
<feature type="domain" description="YEATS" evidence="3">
    <location>
        <begin position="4"/>
        <end position="139"/>
    </location>
</feature>
<dbReference type="GO" id="GO:0005634">
    <property type="term" value="C:nucleus"/>
    <property type="evidence" value="ECO:0007669"/>
    <property type="project" value="UniProtKB-SubCell"/>
</dbReference>
<proteinExistence type="predicted"/>
<dbReference type="CDD" id="cd16905">
    <property type="entry name" value="YEATS_Taf14_like"/>
    <property type="match status" value="1"/>
</dbReference>